<reference evidence="2 3" key="1">
    <citation type="submission" date="2016-04" db="EMBL/GenBank/DDBJ databases">
        <title>Genome sequence of Clostridium magnum DSM 2767.</title>
        <authorList>
            <person name="Poehlein A."/>
            <person name="Uhlig R."/>
            <person name="Fischer R."/>
            <person name="Bahl H."/>
            <person name="Daniel R."/>
        </authorList>
    </citation>
    <scope>NUCLEOTIDE SEQUENCE [LARGE SCALE GENOMIC DNA]</scope>
    <source>
        <strain evidence="2 3">DSM 2767</strain>
    </source>
</reference>
<evidence type="ECO:0000313" key="3">
    <source>
        <dbReference type="Proteomes" id="UP000076603"/>
    </source>
</evidence>
<dbReference type="EMBL" id="LWAE01000007">
    <property type="protein sequence ID" value="KZL89890.1"/>
    <property type="molecule type" value="Genomic_DNA"/>
</dbReference>
<dbReference type="PATRIC" id="fig|1121326.3.peg.4965"/>
<sequence>MVKRNLKIMTALAITLSLGLGFVTVHAATSSSTTSDATIKVERKVGFCNSVYSILESKLGYTKTQIDDAAKAGKTAFDLAKEKGMTADQLKSAIIEAKSQKIDQMVTDGKITKDEATAKKTNLATKMKNWDGSLKEHKNGHFKAIYSVLEDKLGFTKTQIDDAAKAGKTAFDLAKEKGMTADQLKTAIVEAKSQKIDKMVTEGNITKEKADTIKASIKDKIQKWDGSLVHKADKDKSN</sequence>
<proteinExistence type="predicted"/>
<dbReference type="Pfam" id="PF10925">
    <property type="entry name" value="DUF2680"/>
    <property type="match status" value="1"/>
</dbReference>
<evidence type="ECO:0000256" key="1">
    <source>
        <dbReference type="SAM" id="SignalP"/>
    </source>
</evidence>
<keyword evidence="3" id="KW-1185">Reference proteome</keyword>
<dbReference type="OrthoDB" id="1912361at2"/>
<gene>
    <name evidence="2" type="ORF">CLMAG_49040</name>
</gene>
<dbReference type="InterPro" id="IPR024485">
    <property type="entry name" value="DUF2680"/>
</dbReference>
<dbReference type="STRING" id="1121326.CLMAG_49040"/>
<feature type="chain" id="PRO_5010277727" evidence="1">
    <location>
        <begin position="28"/>
        <end position="238"/>
    </location>
</feature>
<comment type="caution">
    <text evidence="2">The sequence shown here is derived from an EMBL/GenBank/DDBJ whole genome shotgun (WGS) entry which is preliminary data.</text>
</comment>
<dbReference type="AlphaFoldDB" id="A0A162RH23"/>
<keyword evidence="1" id="KW-0732">Signal</keyword>
<evidence type="ECO:0000313" key="2">
    <source>
        <dbReference type="EMBL" id="KZL89890.1"/>
    </source>
</evidence>
<dbReference type="Proteomes" id="UP000076603">
    <property type="component" value="Unassembled WGS sequence"/>
</dbReference>
<feature type="signal peptide" evidence="1">
    <location>
        <begin position="1"/>
        <end position="27"/>
    </location>
</feature>
<dbReference type="RefSeq" id="WP_066628293.1">
    <property type="nucleotide sequence ID" value="NZ_FQXL01000029.1"/>
</dbReference>
<protein>
    <submittedName>
        <fullName evidence="2">Uncharacterized protein</fullName>
    </submittedName>
</protein>
<name>A0A162RH23_9CLOT</name>
<organism evidence="2 3">
    <name type="scientific">Clostridium magnum DSM 2767</name>
    <dbReference type="NCBI Taxonomy" id="1121326"/>
    <lineage>
        <taxon>Bacteria</taxon>
        <taxon>Bacillati</taxon>
        <taxon>Bacillota</taxon>
        <taxon>Clostridia</taxon>
        <taxon>Eubacteriales</taxon>
        <taxon>Clostridiaceae</taxon>
        <taxon>Clostridium</taxon>
    </lineage>
</organism>
<accession>A0A162RH23</accession>